<reference evidence="2" key="1">
    <citation type="journal article" date="2023" name="Plant J.">
        <title>Genome sequences and population genomics provide insights into the demographic history, inbreeding, and mutation load of two 'living fossil' tree species of Dipteronia.</title>
        <authorList>
            <person name="Feng Y."/>
            <person name="Comes H.P."/>
            <person name="Chen J."/>
            <person name="Zhu S."/>
            <person name="Lu R."/>
            <person name="Zhang X."/>
            <person name="Li P."/>
            <person name="Qiu J."/>
            <person name="Olsen K.M."/>
            <person name="Qiu Y."/>
        </authorList>
    </citation>
    <scope>NUCLEOTIDE SEQUENCE</scope>
    <source>
        <strain evidence="2">KIB01</strain>
    </source>
</reference>
<evidence type="ECO:0000313" key="3">
    <source>
        <dbReference type="Proteomes" id="UP001280121"/>
    </source>
</evidence>
<protein>
    <submittedName>
        <fullName evidence="2">Uncharacterized protein</fullName>
    </submittedName>
</protein>
<accession>A0AAE0CHN5</accession>
<evidence type="ECO:0000256" key="1">
    <source>
        <dbReference type="SAM" id="Phobius"/>
    </source>
</evidence>
<evidence type="ECO:0000313" key="2">
    <source>
        <dbReference type="EMBL" id="KAK2651969.1"/>
    </source>
</evidence>
<keyword evidence="1" id="KW-0812">Transmembrane</keyword>
<name>A0AAE0CHN5_9ROSI</name>
<keyword evidence="1" id="KW-0472">Membrane</keyword>
<feature type="transmembrane region" description="Helical" evidence="1">
    <location>
        <begin position="35"/>
        <end position="53"/>
    </location>
</feature>
<dbReference type="AlphaFoldDB" id="A0AAE0CHN5"/>
<keyword evidence="1" id="KW-1133">Transmembrane helix</keyword>
<organism evidence="2 3">
    <name type="scientific">Dipteronia dyeriana</name>
    <dbReference type="NCBI Taxonomy" id="168575"/>
    <lineage>
        <taxon>Eukaryota</taxon>
        <taxon>Viridiplantae</taxon>
        <taxon>Streptophyta</taxon>
        <taxon>Embryophyta</taxon>
        <taxon>Tracheophyta</taxon>
        <taxon>Spermatophyta</taxon>
        <taxon>Magnoliopsida</taxon>
        <taxon>eudicotyledons</taxon>
        <taxon>Gunneridae</taxon>
        <taxon>Pentapetalae</taxon>
        <taxon>rosids</taxon>
        <taxon>malvids</taxon>
        <taxon>Sapindales</taxon>
        <taxon>Sapindaceae</taxon>
        <taxon>Hippocastanoideae</taxon>
        <taxon>Acereae</taxon>
        <taxon>Dipteronia</taxon>
    </lineage>
</organism>
<dbReference type="EMBL" id="JANJYI010000004">
    <property type="protein sequence ID" value="KAK2651969.1"/>
    <property type="molecule type" value="Genomic_DNA"/>
</dbReference>
<sequence>MKDAIDGWSKCEVKGSKEACLAPWKRRVLSKGGRLVLIKAVILSIPTYYLSVFKISVGIANRIERIQRSFLWGDGVIKRKLHAVGWSEVCKRKGKGGLGIGRILDKNKVMLANWIWRFGKEDKALWRRVICSKYGMEEESLCWQRQMSNNDSCFVRSVGSLRKDLG</sequence>
<keyword evidence="3" id="KW-1185">Reference proteome</keyword>
<dbReference type="PANTHER" id="PTHR33116">
    <property type="entry name" value="REVERSE TRANSCRIPTASE ZINC-BINDING DOMAIN-CONTAINING PROTEIN-RELATED-RELATED"/>
    <property type="match status" value="1"/>
</dbReference>
<proteinExistence type="predicted"/>
<dbReference type="Proteomes" id="UP001280121">
    <property type="component" value="Unassembled WGS sequence"/>
</dbReference>
<dbReference type="PANTHER" id="PTHR33116:SF78">
    <property type="entry name" value="OS12G0587133 PROTEIN"/>
    <property type="match status" value="1"/>
</dbReference>
<gene>
    <name evidence="2" type="ORF">Ddye_011825</name>
</gene>
<comment type="caution">
    <text evidence="2">The sequence shown here is derived from an EMBL/GenBank/DDBJ whole genome shotgun (WGS) entry which is preliminary data.</text>
</comment>